<keyword evidence="3" id="KW-1003">Cell membrane</keyword>
<evidence type="ECO:0000313" key="19">
    <source>
        <dbReference type="Proteomes" id="UP000271227"/>
    </source>
</evidence>
<evidence type="ECO:0000256" key="13">
    <source>
        <dbReference type="PIRSR" id="PIRSR603373-1"/>
    </source>
</evidence>
<feature type="binding site" evidence="13">
    <location>
        <begin position="35"/>
        <end position="39"/>
    </location>
    <ligand>
        <name>GTP</name>
        <dbReference type="ChEBI" id="CHEBI:37565"/>
        <label>2</label>
    </ligand>
</feature>
<keyword evidence="6 13" id="KW-0547">Nucleotide-binding</keyword>
<comment type="caution">
    <text evidence="18">The sequence shown here is derived from an EMBL/GenBank/DDBJ whole genome shotgun (WGS) entry which is preliminary data.</text>
</comment>
<keyword evidence="10 13" id="KW-0342">GTP-binding</keyword>
<evidence type="ECO:0000256" key="2">
    <source>
        <dbReference type="ARBA" id="ARBA00022448"/>
    </source>
</evidence>
<dbReference type="GO" id="GO:0015093">
    <property type="term" value="F:ferrous iron transmembrane transporter activity"/>
    <property type="evidence" value="ECO:0007669"/>
    <property type="project" value="UniProtKB-UniRule"/>
</dbReference>
<proteinExistence type="inferred from homology"/>
<evidence type="ECO:0000256" key="5">
    <source>
        <dbReference type="ARBA" id="ARBA00022692"/>
    </source>
</evidence>
<feature type="transmembrane region" description="Helical" evidence="15">
    <location>
        <begin position="350"/>
        <end position="368"/>
    </location>
</feature>
<dbReference type="NCBIfam" id="TIGR00437">
    <property type="entry name" value="feoB"/>
    <property type="match status" value="1"/>
</dbReference>
<feature type="transmembrane region" description="Helical" evidence="15">
    <location>
        <begin position="308"/>
        <end position="330"/>
    </location>
</feature>
<dbReference type="GO" id="GO:0005886">
    <property type="term" value="C:plasma membrane"/>
    <property type="evidence" value="ECO:0007669"/>
    <property type="project" value="UniProtKB-SubCell"/>
</dbReference>
<dbReference type="InterPro" id="IPR027417">
    <property type="entry name" value="P-loop_NTPase"/>
</dbReference>
<keyword evidence="4 15" id="KW-0410">Iron transport</keyword>
<comment type="similarity">
    <text evidence="15">Belongs to the TRAFAC class TrmE-Era-EngA-EngB-Septin-like GTPase superfamily. FeoB GTPase (TC 9.A.8) family.</text>
</comment>
<evidence type="ECO:0000256" key="6">
    <source>
        <dbReference type="ARBA" id="ARBA00022741"/>
    </source>
</evidence>
<feature type="transmembrane region" description="Helical" evidence="15">
    <location>
        <begin position="276"/>
        <end position="296"/>
    </location>
</feature>
<dbReference type="OrthoDB" id="9809127at2"/>
<dbReference type="CDD" id="cd01879">
    <property type="entry name" value="FeoB"/>
    <property type="match status" value="1"/>
</dbReference>
<feature type="domain" description="FeoB-type G" evidence="17">
    <location>
        <begin position="3"/>
        <end position="169"/>
    </location>
</feature>
<dbReference type="RefSeq" id="WP_121936861.1">
    <property type="nucleotide sequence ID" value="NZ_REFR01000001.1"/>
</dbReference>
<dbReference type="Pfam" id="PF07664">
    <property type="entry name" value="FeoB_C"/>
    <property type="match status" value="1"/>
</dbReference>
<evidence type="ECO:0000256" key="7">
    <source>
        <dbReference type="ARBA" id="ARBA00022989"/>
    </source>
</evidence>
<evidence type="ECO:0000256" key="8">
    <source>
        <dbReference type="ARBA" id="ARBA00023004"/>
    </source>
</evidence>
<evidence type="ECO:0000256" key="11">
    <source>
        <dbReference type="ARBA" id="ARBA00023136"/>
    </source>
</evidence>
<feature type="binding site" evidence="14">
    <location>
        <position position="21"/>
    </location>
    <ligand>
        <name>Mg(2+)</name>
        <dbReference type="ChEBI" id="CHEBI:18420"/>
        <label>2</label>
    </ligand>
</feature>
<evidence type="ECO:0000256" key="14">
    <source>
        <dbReference type="PIRSR" id="PIRSR603373-2"/>
    </source>
</evidence>
<gene>
    <name evidence="18" type="ORF">BXY39_0071</name>
</gene>
<comment type="subcellular location">
    <subcellularLocation>
        <location evidence="15">Cell inner membrane</location>
        <topology evidence="15">Multi-pass membrane protein</topology>
    </subcellularLocation>
    <subcellularLocation>
        <location evidence="1">Cell membrane</location>
        <topology evidence="1">Multi-pass membrane protein</topology>
    </subcellularLocation>
</comment>
<feature type="binding site" evidence="13">
    <location>
        <begin position="55"/>
        <end position="58"/>
    </location>
    <ligand>
        <name>GTP</name>
        <dbReference type="ChEBI" id="CHEBI:37565"/>
        <label>1</label>
    </ligand>
</feature>
<feature type="transmembrane region" description="Helical" evidence="15">
    <location>
        <begin position="244"/>
        <end position="264"/>
    </location>
</feature>
<dbReference type="PRINTS" id="PR00326">
    <property type="entry name" value="GTP1OBG"/>
</dbReference>
<comment type="function">
    <text evidence="15">Probable transporter of a GTP-driven Fe(2+) uptake system.</text>
</comment>
<dbReference type="Pfam" id="PF07670">
    <property type="entry name" value="Gate"/>
    <property type="match status" value="2"/>
</dbReference>
<dbReference type="PANTHER" id="PTHR43185:SF1">
    <property type="entry name" value="FE(2+) TRANSPORTER FEOB"/>
    <property type="match status" value="1"/>
</dbReference>
<feature type="transmembrane region" description="Helical" evidence="15">
    <location>
        <begin position="416"/>
        <end position="439"/>
    </location>
</feature>
<dbReference type="InterPro" id="IPR030389">
    <property type="entry name" value="G_FEOB_dom"/>
</dbReference>
<feature type="transmembrane region" description="Helical" evidence="15">
    <location>
        <begin position="380"/>
        <end position="404"/>
    </location>
</feature>
<evidence type="ECO:0000256" key="3">
    <source>
        <dbReference type="ARBA" id="ARBA00022475"/>
    </source>
</evidence>
<sequence length="640" mass="67844">MSAALVALVGNPNSGKSSLFNALTGLRQKVANYPGATVDRRTGTLAGDKSLSLIDLPGSYSLTPHSPDEALTRDILTGTFKAQKRPDALICVVDATNLAQHLKFVLELKNLDLPIVVALNMTDLAAREQIEIDTDKLSDGLGLPVVETVAVRRKGLDTLTGRVAEALRRRDTADGNNAGGNNTADTASGTLSPMGAGGAGERDIAAALKDRQRDARIIAAAATLNTGIGHKATRIIDDILLHRVAGPAILFGLLFLIFQAVYSWGEAPTGWLEGGIARLQLWLAAILPDGALLSLLNDGVLAGVGSVVVFLPQIIILFTFILLLESSGYMARAAFLMDRLMSAVGLNGRAFLPLLSSFACAIPGIMAARAIADPKDRLTTILIAPLMTCSARLPVYTLVIAAFIPNTPVAGGWLGLQGVVMFALYITGIVSALAVAYVLRRTVAKGAPHPFLLEMPKYQMPDPRYILTGLYEKTRIFLRRAGTIILLSMIVLWLLASFPAPPAGAEGPAIGYSLAGMIGQGLSVIFAPIGFNWEISVALVPGMAAREVAVAALGTVYSLQGGEDAIAAGLVSLLQGAWSLPTAFSFLAWYVFAPQCLSTLAVTRRETNSWRWPLFMAGYLFALAYLAAFLTYRISSALMA</sequence>
<evidence type="ECO:0000256" key="15">
    <source>
        <dbReference type="RuleBase" id="RU362098"/>
    </source>
</evidence>
<dbReference type="Pfam" id="PF02421">
    <property type="entry name" value="FeoB_N"/>
    <property type="match status" value="1"/>
</dbReference>
<dbReference type="GO" id="GO:0046872">
    <property type="term" value="F:metal ion binding"/>
    <property type="evidence" value="ECO:0007669"/>
    <property type="project" value="UniProtKB-KW"/>
</dbReference>
<dbReference type="Proteomes" id="UP000271227">
    <property type="component" value="Unassembled WGS sequence"/>
</dbReference>
<keyword evidence="9" id="KW-0406">Ion transport</keyword>
<keyword evidence="2 15" id="KW-0813">Transport</keyword>
<evidence type="ECO:0000259" key="17">
    <source>
        <dbReference type="PROSITE" id="PS51711"/>
    </source>
</evidence>
<keyword evidence="11 15" id="KW-0472">Membrane</keyword>
<evidence type="ECO:0000313" key="18">
    <source>
        <dbReference type="EMBL" id="RMB13077.1"/>
    </source>
</evidence>
<evidence type="ECO:0000256" key="4">
    <source>
        <dbReference type="ARBA" id="ARBA00022496"/>
    </source>
</evidence>
<name>A0A3M0CVS3_9PROT</name>
<keyword evidence="14" id="KW-0479">Metal-binding</keyword>
<feature type="binding site" evidence="14">
    <location>
        <position position="24"/>
    </location>
    <ligand>
        <name>Mg(2+)</name>
        <dbReference type="ChEBI" id="CHEBI:18420"/>
        <label>2</label>
    </ligand>
</feature>
<dbReference type="PANTHER" id="PTHR43185">
    <property type="entry name" value="FERROUS IRON TRANSPORT PROTEIN B"/>
    <property type="match status" value="1"/>
</dbReference>
<dbReference type="InterPro" id="IPR011640">
    <property type="entry name" value="Fe2_transport_prot_B_C"/>
</dbReference>
<keyword evidence="14" id="KW-0460">Magnesium</keyword>
<dbReference type="GO" id="GO:0005525">
    <property type="term" value="F:GTP binding"/>
    <property type="evidence" value="ECO:0007669"/>
    <property type="project" value="UniProtKB-KW"/>
</dbReference>
<keyword evidence="5 15" id="KW-0812">Transmembrane</keyword>
<dbReference type="InterPro" id="IPR011642">
    <property type="entry name" value="Gate_dom"/>
</dbReference>
<reference evidence="18 19" key="1">
    <citation type="submission" date="2018-10" db="EMBL/GenBank/DDBJ databases">
        <title>Genomic Encyclopedia of Archaeal and Bacterial Type Strains, Phase II (KMG-II): from individual species to whole genera.</title>
        <authorList>
            <person name="Goeker M."/>
        </authorList>
    </citation>
    <scope>NUCLEOTIDE SEQUENCE [LARGE SCALE GENOMIC DNA]</scope>
    <source>
        <strain evidence="18 19">DSM 25217</strain>
    </source>
</reference>
<dbReference type="EMBL" id="REFR01000001">
    <property type="protein sequence ID" value="RMB13077.1"/>
    <property type="molecule type" value="Genomic_DNA"/>
</dbReference>
<evidence type="ECO:0000256" key="1">
    <source>
        <dbReference type="ARBA" id="ARBA00004651"/>
    </source>
</evidence>
<dbReference type="SUPFAM" id="SSF52540">
    <property type="entry name" value="P-loop containing nucleoside triphosphate hydrolases"/>
    <property type="match status" value="1"/>
</dbReference>
<feature type="transmembrane region" description="Helical" evidence="15">
    <location>
        <begin position="477"/>
        <end position="498"/>
    </location>
</feature>
<keyword evidence="8 15" id="KW-0408">Iron</keyword>
<dbReference type="InParanoid" id="A0A3M0CVS3"/>
<feature type="transmembrane region" description="Helical" evidence="15">
    <location>
        <begin position="565"/>
        <end position="592"/>
    </location>
</feature>
<keyword evidence="19" id="KW-1185">Reference proteome</keyword>
<keyword evidence="7 15" id="KW-1133">Transmembrane helix</keyword>
<dbReference type="AlphaFoldDB" id="A0A3M0CVS3"/>
<feature type="binding site" evidence="14">
    <location>
        <position position="25"/>
    </location>
    <ligand>
        <name>Mg(2+)</name>
        <dbReference type="ChEBI" id="CHEBI:18420"/>
        <label>2</label>
    </ligand>
</feature>
<dbReference type="PROSITE" id="PS51711">
    <property type="entry name" value="G_FEOB"/>
    <property type="match status" value="1"/>
</dbReference>
<evidence type="ECO:0000256" key="12">
    <source>
        <dbReference type="NCBIfam" id="TIGR00437"/>
    </source>
</evidence>
<dbReference type="FunCoup" id="A0A3M0CVS3">
    <property type="interactions" value="166"/>
</dbReference>
<evidence type="ECO:0000256" key="16">
    <source>
        <dbReference type="SAM" id="MobiDB-lite"/>
    </source>
</evidence>
<feature type="region of interest" description="Disordered" evidence="16">
    <location>
        <begin position="170"/>
        <end position="192"/>
    </location>
</feature>
<feature type="binding site" evidence="13">
    <location>
        <begin position="120"/>
        <end position="123"/>
    </location>
    <ligand>
        <name>GTP</name>
        <dbReference type="ChEBI" id="CHEBI:37565"/>
        <label>1</label>
    </ligand>
</feature>
<feature type="transmembrane region" description="Helical" evidence="15">
    <location>
        <begin position="510"/>
        <end position="531"/>
    </location>
</feature>
<evidence type="ECO:0000256" key="9">
    <source>
        <dbReference type="ARBA" id="ARBA00023065"/>
    </source>
</evidence>
<feature type="transmembrane region" description="Helical" evidence="15">
    <location>
        <begin position="612"/>
        <end position="634"/>
    </location>
</feature>
<feature type="transmembrane region" description="Helical" evidence="15">
    <location>
        <begin position="538"/>
        <end position="559"/>
    </location>
</feature>
<accession>A0A3M0CVS3</accession>
<dbReference type="Gene3D" id="3.40.50.300">
    <property type="entry name" value="P-loop containing nucleotide triphosphate hydrolases"/>
    <property type="match status" value="1"/>
</dbReference>
<evidence type="ECO:0000256" key="10">
    <source>
        <dbReference type="ARBA" id="ARBA00023134"/>
    </source>
</evidence>
<feature type="binding site" evidence="13">
    <location>
        <begin position="10"/>
        <end position="17"/>
    </location>
    <ligand>
        <name>GTP</name>
        <dbReference type="ChEBI" id="CHEBI:37565"/>
        <label>1</label>
    </ligand>
</feature>
<dbReference type="InterPro" id="IPR050860">
    <property type="entry name" value="FeoB_GTPase"/>
</dbReference>
<organism evidence="18 19">
    <name type="scientific">Eilatimonas milleporae</name>
    <dbReference type="NCBI Taxonomy" id="911205"/>
    <lineage>
        <taxon>Bacteria</taxon>
        <taxon>Pseudomonadati</taxon>
        <taxon>Pseudomonadota</taxon>
        <taxon>Alphaproteobacteria</taxon>
        <taxon>Kordiimonadales</taxon>
        <taxon>Kordiimonadaceae</taxon>
        <taxon>Eilatimonas</taxon>
    </lineage>
</organism>
<dbReference type="InterPro" id="IPR006073">
    <property type="entry name" value="GTP-bd"/>
</dbReference>
<feature type="binding site" evidence="14">
    <location>
        <position position="22"/>
    </location>
    <ligand>
        <name>Mg(2+)</name>
        <dbReference type="ChEBI" id="CHEBI:18420"/>
        <label>1</label>
    </ligand>
</feature>
<dbReference type="InterPro" id="IPR003373">
    <property type="entry name" value="Fe2_transport_prot-B"/>
</dbReference>
<protein>
    <recommendedName>
        <fullName evidence="12 15">Ferrous iron transport protein B</fullName>
    </recommendedName>
</protein>
<feature type="compositionally biased region" description="Low complexity" evidence="16">
    <location>
        <begin position="174"/>
        <end position="190"/>
    </location>
</feature>